<feature type="domain" description="WKF" evidence="2">
    <location>
        <begin position="70"/>
        <end position="135"/>
    </location>
</feature>
<organism evidence="3 4">
    <name type="scientific">Cyclotella atomus</name>
    <dbReference type="NCBI Taxonomy" id="382360"/>
    <lineage>
        <taxon>Eukaryota</taxon>
        <taxon>Sar</taxon>
        <taxon>Stramenopiles</taxon>
        <taxon>Ochrophyta</taxon>
        <taxon>Bacillariophyta</taxon>
        <taxon>Coscinodiscophyceae</taxon>
        <taxon>Thalassiosirophycidae</taxon>
        <taxon>Stephanodiscales</taxon>
        <taxon>Stephanodiscaceae</taxon>
        <taxon>Cyclotella</taxon>
    </lineage>
</organism>
<sequence>MGAGKNKSHRKKRISKHVLQSEERKKEAQLENKLISAAGGNGETLADSPVEKQSSDTKNSKVKDPQEAASYLTLWNHDRTNKSGAWKFNKNTQSWLLRHMYNSDKVNKQTFGLLVEYICQGGEGTRSRVEEDAKQKAIRYKEWEKKQQQQSNGEDGKDDEVQAETPKGAKNDSKTEEEAWAELNEHDKRKEYKRARKVIDALKDVREKEKAG</sequence>
<evidence type="ECO:0000259" key="2">
    <source>
        <dbReference type="Pfam" id="PF10180"/>
    </source>
</evidence>
<feature type="compositionally biased region" description="Basic and acidic residues" evidence="1">
    <location>
        <begin position="19"/>
        <end position="30"/>
    </location>
</feature>
<proteinExistence type="predicted"/>
<dbReference type="PANTHER" id="PTHR22306:SF2">
    <property type="entry name" value="CHROMOSOME 7 OPEN READING FRAME 50"/>
    <property type="match status" value="1"/>
</dbReference>
<dbReference type="PANTHER" id="PTHR22306">
    <property type="entry name" value="CHROMOSOME 7 OPEN READING FRAME 50"/>
    <property type="match status" value="1"/>
</dbReference>
<feature type="compositionally biased region" description="Basic residues" evidence="1">
    <location>
        <begin position="1"/>
        <end position="16"/>
    </location>
</feature>
<dbReference type="EMBL" id="JALLPJ020001155">
    <property type="protein sequence ID" value="KAL3775415.1"/>
    <property type="molecule type" value="Genomic_DNA"/>
</dbReference>
<evidence type="ECO:0000256" key="1">
    <source>
        <dbReference type="SAM" id="MobiDB-lite"/>
    </source>
</evidence>
<comment type="caution">
    <text evidence="3">The sequence shown here is derived from an EMBL/GenBank/DDBJ whole genome shotgun (WGS) entry which is preliminary data.</text>
</comment>
<dbReference type="Proteomes" id="UP001530400">
    <property type="component" value="Unassembled WGS sequence"/>
</dbReference>
<dbReference type="AlphaFoldDB" id="A0ABD3NHQ7"/>
<accession>A0ABD3NHQ7</accession>
<evidence type="ECO:0000313" key="3">
    <source>
        <dbReference type="EMBL" id="KAL3775415.1"/>
    </source>
</evidence>
<feature type="region of interest" description="Disordered" evidence="1">
    <location>
        <begin position="1"/>
        <end position="66"/>
    </location>
</feature>
<keyword evidence="4" id="KW-1185">Reference proteome</keyword>
<gene>
    <name evidence="3" type="ORF">ACHAWO_001429</name>
</gene>
<evidence type="ECO:0000313" key="4">
    <source>
        <dbReference type="Proteomes" id="UP001530400"/>
    </source>
</evidence>
<feature type="compositionally biased region" description="Basic and acidic residues" evidence="1">
    <location>
        <begin position="167"/>
        <end position="190"/>
    </location>
</feature>
<feature type="region of interest" description="Disordered" evidence="1">
    <location>
        <begin position="140"/>
        <end position="196"/>
    </location>
</feature>
<feature type="compositionally biased region" description="Basic and acidic residues" evidence="1">
    <location>
        <begin position="49"/>
        <end position="66"/>
    </location>
</feature>
<name>A0ABD3NHQ7_9STRA</name>
<reference evidence="3 4" key="1">
    <citation type="submission" date="2024-10" db="EMBL/GenBank/DDBJ databases">
        <title>Updated reference genomes for cyclostephanoid diatoms.</title>
        <authorList>
            <person name="Roberts W.R."/>
            <person name="Alverson A.J."/>
        </authorList>
    </citation>
    <scope>NUCLEOTIDE SEQUENCE [LARGE SCALE GENOMIC DNA]</scope>
    <source>
        <strain evidence="3 4">AJA010-31</strain>
    </source>
</reference>
<protein>
    <recommendedName>
        <fullName evidence="2">WKF domain-containing protein</fullName>
    </recommendedName>
</protein>
<dbReference type="Pfam" id="PF10180">
    <property type="entry name" value="WKF"/>
    <property type="match status" value="1"/>
</dbReference>
<dbReference type="InterPro" id="IPR019327">
    <property type="entry name" value="WKF"/>
</dbReference>